<evidence type="ECO:0000313" key="1">
    <source>
        <dbReference type="EMBL" id="MBY4892292.1"/>
    </source>
</evidence>
<dbReference type="Pfam" id="PF07310">
    <property type="entry name" value="PAS_5"/>
    <property type="match status" value="1"/>
</dbReference>
<dbReference type="AlphaFoldDB" id="A0A975TWL0"/>
<keyword evidence="3" id="KW-1185">Reference proteome</keyword>
<reference evidence="2 3" key="1">
    <citation type="submission" date="2021-07" db="EMBL/GenBank/DDBJ databases">
        <title>Karlodiniumbacter phycospheric gen. nov., sp. nov., a phycosphere bacterium isolated from karlodinium veneficum.</title>
        <authorList>
            <person name="Peng Y."/>
            <person name="Jiang L."/>
            <person name="Lee J."/>
        </authorList>
    </citation>
    <scope>NUCLEOTIDE SEQUENCE</scope>
    <source>
        <strain evidence="2 3">N5</strain>
    </source>
</reference>
<dbReference type="RefSeq" id="WP_257892096.1">
    <property type="nucleotide sequence ID" value="NZ_JAIMBW010000001.1"/>
</dbReference>
<dbReference type="EMBL" id="CP078073">
    <property type="protein sequence ID" value="QXL89043.1"/>
    <property type="molecule type" value="Genomic_DNA"/>
</dbReference>
<dbReference type="Proteomes" id="UP000693972">
    <property type="component" value="Unassembled WGS sequence"/>
</dbReference>
<accession>A0A975TWL0</accession>
<organism evidence="2">
    <name type="scientific">Gymnodinialimonas phycosphaerae</name>
    <dbReference type="NCBI Taxonomy" id="2841589"/>
    <lineage>
        <taxon>Bacteria</taxon>
        <taxon>Pseudomonadati</taxon>
        <taxon>Pseudomonadota</taxon>
        <taxon>Alphaproteobacteria</taxon>
        <taxon>Rhodobacterales</taxon>
        <taxon>Paracoccaceae</taxon>
        <taxon>Gymnodinialimonas</taxon>
    </lineage>
</organism>
<protein>
    <submittedName>
        <fullName evidence="2">PAS domain-containing protein</fullName>
    </submittedName>
</protein>
<gene>
    <name evidence="1" type="ORF">KUL25_05885</name>
    <name evidence="2" type="ORF">KUL25_05890</name>
</gene>
<sequence>MTMTDELTQALPGIDGRITSVLRYWDGLRGDRFAPGRIEISPSAITRHLSRICILERPRAGTVRMRLAGATLSTRAGMELRGMPFRSLFDLDDRHIAMDAAETAITTPAVSLLALASPERSGPVPEAMMAILPLTDTRGALTRALAIYSERASVTPFISDVRGRFHVTDSWSLDIPESGPIVGPMGDATATKLISTQIMRPRLATQAAAPVLEAQDLPNNCRPVFQVIDGGLA</sequence>
<evidence type="ECO:0000313" key="3">
    <source>
        <dbReference type="Proteomes" id="UP000693972"/>
    </source>
</evidence>
<dbReference type="InterPro" id="IPR009922">
    <property type="entry name" value="DUF1457"/>
</dbReference>
<name>A0A975TWL0_9RHOB</name>
<proteinExistence type="predicted"/>
<dbReference type="EMBL" id="JAIMBW010000001">
    <property type="protein sequence ID" value="MBY4892292.1"/>
    <property type="molecule type" value="Genomic_DNA"/>
</dbReference>
<evidence type="ECO:0000313" key="2">
    <source>
        <dbReference type="EMBL" id="QXL89043.1"/>
    </source>
</evidence>